<organism evidence="8 9">
    <name type="scientific">Heterodermia speciosa</name>
    <dbReference type="NCBI Taxonomy" id="116794"/>
    <lineage>
        <taxon>Eukaryota</taxon>
        <taxon>Fungi</taxon>
        <taxon>Dikarya</taxon>
        <taxon>Ascomycota</taxon>
        <taxon>Pezizomycotina</taxon>
        <taxon>Lecanoromycetes</taxon>
        <taxon>OSLEUM clade</taxon>
        <taxon>Lecanoromycetidae</taxon>
        <taxon>Caliciales</taxon>
        <taxon>Physciaceae</taxon>
        <taxon>Heterodermia</taxon>
    </lineage>
</organism>
<comment type="similarity">
    <text evidence="2">Belongs to the MSOX/MTOX family.</text>
</comment>
<dbReference type="AlphaFoldDB" id="A0A8H3F9V3"/>
<keyword evidence="9" id="KW-1185">Reference proteome</keyword>
<dbReference type="InterPro" id="IPR036188">
    <property type="entry name" value="FAD/NAD-bd_sf"/>
</dbReference>
<evidence type="ECO:0000256" key="4">
    <source>
        <dbReference type="ARBA" id="ARBA00022827"/>
    </source>
</evidence>
<reference evidence="8" key="1">
    <citation type="submission" date="2021-03" db="EMBL/GenBank/DDBJ databases">
        <authorList>
            <person name="Tagirdzhanova G."/>
        </authorList>
    </citation>
    <scope>NUCLEOTIDE SEQUENCE</scope>
</reference>
<evidence type="ECO:0000256" key="6">
    <source>
        <dbReference type="SAM" id="MobiDB-lite"/>
    </source>
</evidence>
<evidence type="ECO:0000256" key="1">
    <source>
        <dbReference type="ARBA" id="ARBA00001974"/>
    </source>
</evidence>
<dbReference type="SUPFAM" id="SSF51905">
    <property type="entry name" value="FAD/NAD(P)-binding domain"/>
    <property type="match status" value="1"/>
</dbReference>
<dbReference type="InterPro" id="IPR006076">
    <property type="entry name" value="FAD-dep_OxRdtase"/>
</dbReference>
<gene>
    <name evidence="8" type="ORF">HETSPECPRED_004073</name>
</gene>
<evidence type="ECO:0000313" key="9">
    <source>
        <dbReference type="Proteomes" id="UP000664521"/>
    </source>
</evidence>
<dbReference type="Gene3D" id="3.50.50.60">
    <property type="entry name" value="FAD/NAD(P)-binding domain"/>
    <property type="match status" value="1"/>
</dbReference>
<dbReference type="PANTHER" id="PTHR10961:SF46">
    <property type="entry name" value="PEROXISOMAL SARCOSINE OXIDASE"/>
    <property type="match status" value="1"/>
</dbReference>
<keyword evidence="3" id="KW-0285">Flavoprotein</keyword>
<accession>A0A8H3F9V3</accession>
<dbReference type="OrthoDB" id="2127950at2759"/>
<comment type="caution">
    <text evidence="8">The sequence shown here is derived from an EMBL/GenBank/DDBJ whole genome shotgun (WGS) entry which is preliminary data.</text>
</comment>
<dbReference type="PANTHER" id="PTHR10961">
    <property type="entry name" value="PEROXISOMAL SARCOSINE OXIDASE"/>
    <property type="match status" value="1"/>
</dbReference>
<feature type="region of interest" description="Disordered" evidence="6">
    <location>
        <begin position="226"/>
        <end position="248"/>
    </location>
</feature>
<dbReference type="GO" id="GO:0050660">
    <property type="term" value="F:flavin adenine dinucleotide binding"/>
    <property type="evidence" value="ECO:0007669"/>
    <property type="project" value="InterPro"/>
</dbReference>
<feature type="domain" description="FAD dependent oxidoreductase" evidence="7">
    <location>
        <begin position="12"/>
        <end position="448"/>
    </location>
</feature>
<feature type="region of interest" description="Disordered" evidence="6">
    <location>
        <begin position="135"/>
        <end position="157"/>
    </location>
</feature>
<dbReference type="Pfam" id="PF01266">
    <property type="entry name" value="DAO"/>
    <property type="match status" value="1"/>
</dbReference>
<keyword evidence="4" id="KW-0274">FAD</keyword>
<evidence type="ECO:0000256" key="2">
    <source>
        <dbReference type="ARBA" id="ARBA00010989"/>
    </source>
</evidence>
<dbReference type="GO" id="GO:0050031">
    <property type="term" value="F:L-pipecolate oxidase activity"/>
    <property type="evidence" value="ECO:0007669"/>
    <property type="project" value="TreeGrafter"/>
</dbReference>
<evidence type="ECO:0000256" key="5">
    <source>
        <dbReference type="ARBA" id="ARBA00023002"/>
    </source>
</evidence>
<dbReference type="GO" id="GO:0004657">
    <property type="term" value="F:proline dehydrogenase activity"/>
    <property type="evidence" value="ECO:0007669"/>
    <property type="project" value="TreeGrafter"/>
</dbReference>
<dbReference type="Proteomes" id="UP000664521">
    <property type="component" value="Unassembled WGS sequence"/>
</dbReference>
<protein>
    <recommendedName>
        <fullName evidence="7">FAD dependent oxidoreductase domain-containing protein</fullName>
    </recommendedName>
</protein>
<evidence type="ECO:0000313" key="8">
    <source>
        <dbReference type="EMBL" id="CAF9919679.1"/>
    </source>
</evidence>
<sequence length="512" mass="54560">MTASPHPPPSSILVVGAGVFGLSTTLSLLLSPRYTSTRITLLDSHAPICDSASSSSTAIPDDIEDSCNPHGASIDTSRIIRADYSNPVYTSLASQAQERWRSDDALNKHYHECGLAVVGSKGQNGWEYIEKSKHNVAAAHEEDSQKTERPDGEPHEDVQVLENEEAIREILDTDGGSSGEAGYVNWRSGWADAGGAMRETRARVSALARTQARTLWKRGQASRLLFGALPSSSPPSSSSSPSPQRAVTGVQLTDGTALHADLTILATGAWTGSLLDLRGRVEASGQVVAYVPLSPSEAQRLRNMPVILNFATGMFAIPPSHPPPPSSPLIAPPDPHLKIARHAYGYRNPTTIQDPSQDDGNSSRTVSLPASTFSAIPPEGESACRTFLASLVPWLADRPFSATRLCWYADTPEGNFVVDYHPGVRGLFLATGGSGHAFKFLPVLGARVLEAVEGRLEEAGLGACWGWKGVVEGFVGTEDGSRGEVRGVLGVEMGRGRDGRGERVRRDGGSKL</sequence>
<dbReference type="GO" id="GO:0008115">
    <property type="term" value="F:sarcosine oxidase activity"/>
    <property type="evidence" value="ECO:0007669"/>
    <property type="project" value="TreeGrafter"/>
</dbReference>
<feature type="compositionally biased region" description="Low complexity" evidence="6">
    <location>
        <begin position="230"/>
        <end position="243"/>
    </location>
</feature>
<dbReference type="EMBL" id="CAJPDS010000024">
    <property type="protein sequence ID" value="CAF9919679.1"/>
    <property type="molecule type" value="Genomic_DNA"/>
</dbReference>
<evidence type="ECO:0000259" key="7">
    <source>
        <dbReference type="Pfam" id="PF01266"/>
    </source>
</evidence>
<proteinExistence type="inferred from homology"/>
<keyword evidence="5" id="KW-0560">Oxidoreductase</keyword>
<dbReference type="Gene3D" id="3.30.9.10">
    <property type="entry name" value="D-Amino Acid Oxidase, subunit A, domain 2"/>
    <property type="match status" value="1"/>
</dbReference>
<comment type="cofactor">
    <cofactor evidence="1">
        <name>FAD</name>
        <dbReference type="ChEBI" id="CHEBI:57692"/>
    </cofactor>
</comment>
<evidence type="ECO:0000256" key="3">
    <source>
        <dbReference type="ARBA" id="ARBA00022630"/>
    </source>
</evidence>
<name>A0A8H3F9V3_9LECA</name>
<dbReference type="InterPro" id="IPR045170">
    <property type="entry name" value="MTOX"/>
</dbReference>